<evidence type="ECO:0000313" key="1">
    <source>
        <dbReference type="EMBL" id="CAG9320041.1"/>
    </source>
</evidence>
<organism evidence="1 2">
    <name type="scientific">Blepharisma stoltei</name>
    <dbReference type="NCBI Taxonomy" id="1481888"/>
    <lineage>
        <taxon>Eukaryota</taxon>
        <taxon>Sar</taxon>
        <taxon>Alveolata</taxon>
        <taxon>Ciliophora</taxon>
        <taxon>Postciliodesmatophora</taxon>
        <taxon>Heterotrichea</taxon>
        <taxon>Heterotrichida</taxon>
        <taxon>Blepharismidae</taxon>
        <taxon>Blepharisma</taxon>
    </lineage>
</organism>
<accession>A0AAU9J2T3</accession>
<comment type="caution">
    <text evidence="1">The sequence shown here is derived from an EMBL/GenBank/DDBJ whole genome shotgun (WGS) entry which is preliminary data.</text>
</comment>
<proteinExistence type="predicted"/>
<dbReference type="AlphaFoldDB" id="A0AAU9J2T3"/>
<reference evidence="1" key="1">
    <citation type="submission" date="2021-09" db="EMBL/GenBank/DDBJ databases">
        <authorList>
            <consortium name="AG Swart"/>
            <person name="Singh M."/>
            <person name="Singh A."/>
            <person name="Seah K."/>
            <person name="Emmerich C."/>
        </authorList>
    </citation>
    <scope>NUCLEOTIDE SEQUENCE</scope>
    <source>
        <strain evidence="1">ATCC30299</strain>
    </source>
</reference>
<name>A0AAU9J2T3_9CILI</name>
<evidence type="ECO:0000313" key="2">
    <source>
        <dbReference type="Proteomes" id="UP001162131"/>
    </source>
</evidence>
<protein>
    <submittedName>
        <fullName evidence="1">Uncharacterized protein</fullName>
    </submittedName>
</protein>
<keyword evidence="2" id="KW-1185">Reference proteome</keyword>
<dbReference type="EMBL" id="CAJZBQ010000024">
    <property type="protein sequence ID" value="CAG9320041.1"/>
    <property type="molecule type" value="Genomic_DNA"/>
</dbReference>
<sequence>MMLFKQHRPEEADEESFASIISISNNSPDELLKINQSCVEVSFYSVINFYQDEDETNPETIKQTPPPIGKAHCCKCSIF</sequence>
<dbReference type="Proteomes" id="UP001162131">
    <property type="component" value="Unassembled WGS sequence"/>
</dbReference>
<gene>
    <name evidence="1" type="ORF">BSTOLATCC_MIC25280</name>
</gene>